<dbReference type="InterPro" id="IPR003265">
    <property type="entry name" value="HhH-GPD_domain"/>
</dbReference>
<reference evidence="6 7" key="1">
    <citation type="submission" date="2020-07" db="EMBL/GenBank/DDBJ databases">
        <title>Sequencing the genomes of 1000 actinobacteria strains.</title>
        <authorList>
            <person name="Klenk H.-P."/>
        </authorList>
    </citation>
    <scope>NUCLEOTIDE SEQUENCE [LARGE SCALE GENOMIC DNA]</scope>
    <source>
        <strain evidence="6 7">DSM 26474</strain>
    </source>
</reference>
<dbReference type="GO" id="GO:0006285">
    <property type="term" value="P:base-excision repair, AP site formation"/>
    <property type="evidence" value="ECO:0007669"/>
    <property type="project" value="TreeGrafter"/>
</dbReference>
<gene>
    <name evidence="6" type="ORF">BJ984_000335</name>
</gene>
<dbReference type="Gene3D" id="1.10.1670.40">
    <property type="match status" value="1"/>
</dbReference>
<keyword evidence="3" id="KW-0227">DNA damage</keyword>
<organism evidence="6 7">
    <name type="scientific">Herbiconiux flava</name>
    <dbReference type="NCBI Taxonomy" id="881268"/>
    <lineage>
        <taxon>Bacteria</taxon>
        <taxon>Bacillati</taxon>
        <taxon>Actinomycetota</taxon>
        <taxon>Actinomycetes</taxon>
        <taxon>Micrococcales</taxon>
        <taxon>Microbacteriaceae</taxon>
        <taxon>Herbiconiux</taxon>
    </lineage>
</organism>
<evidence type="ECO:0000259" key="5">
    <source>
        <dbReference type="SMART" id="SM00478"/>
    </source>
</evidence>
<comment type="caution">
    <text evidence="6">The sequence shown here is derived from an EMBL/GenBank/DDBJ whole genome shotgun (WGS) entry which is preliminary data.</text>
</comment>
<dbReference type="SUPFAM" id="SSF48150">
    <property type="entry name" value="DNA-glycosylase"/>
    <property type="match status" value="1"/>
</dbReference>
<dbReference type="Gene3D" id="1.10.340.30">
    <property type="entry name" value="Hypothetical protein, domain 2"/>
    <property type="match status" value="1"/>
</dbReference>
<dbReference type="GO" id="GO:0005737">
    <property type="term" value="C:cytoplasm"/>
    <property type="evidence" value="ECO:0007669"/>
    <property type="project" value="TreeGrafter"/>
</dbReference>
<dbReference type="EMBL" id="JACCBM010000001">
    <property type="protein sequence ID" value="NYD69177.1"/>
    <property type="molecule type" value="Genomic_DNA"/>
</dbReference>
<dbReference type="PANTHER" id="PTHR43003">
    <property type="entry name" value="DNA-3-METHYLADENINE GLYCOSYLASE"/>
    <property type="match status" value="1"/>
</dbReference>
<dbReference type="SMART" id="SM00478">
    <property type="entry name" value="ENDO3c"/>
    <property type="match status" value="1"/>
</dbReference>
<keyword evidence="7" id="KW-1185">Reference proteome</keyword>
<keyword evidence="6" id="KW-0378">Hydrolase</keyword>
<feature type="domain" description="HhH-GPD" evidence="5">
    <location>
        <begin position="140"/>
        <end position="300"/>
    </location>
</feature>
<sequence length="303" mass="32286">MIDSGVQGSVRIEPRGPFSLAAGIRFLEGFTPAAREEVGTETLDVAFALEGSWRTVGVSLSQDDGGTVRGRLFAERALGRSGLSAAAAQLARILALDVDGSGFADVGERDPVVGALQRRYPGLRPVAFWSWYEAGAWAIIGQRTRMTQAAALKQRMATELGETVVVDGRPQQAFPAPRVLAGLESFRGLPGPKVERLRALGSAAAANVLDSARLREMPREEALAALQELPGIGPFSAELILLRGAGDPDHAPVHEGRLALAVQHAYRLPEPPTPDELTALSAGWAPYRTWVTLLLRVALDADS</sequence>
<evidence type="ECO:0000256" key="4">
    <source>
        <dbReference type="ARBA" id="ARBA00023204"/>
    </source>
</evidence>
<evidence type="ECO:0000256" key="2">
    <source>
        <dbReference type="ARBA" id="ARBA00012000"/>
    </source>
</evidence>
<name>A0A852SM69_9MICO</name>
<evidence type="ECO:0000313" key="6">
    <source>
        <dbReference type="EMBL" id="NYD69177.1"/>
    </source>
</evidence>
<dbReference type="EC" id="3.2.2.21" evidence="2"/>
<dbReference type="GO" id="GO:0043916">
    <property type="term" value="F:DNA-7-methylguanine glycosylase activity"/>
    <property type="evidence" value="ECO:0007669"/>
    <property type="project" value="TreeGrafter"/>
</dbReference>
<dbReference type="GO" id="GO:0032131">
    <property type="term" value="F:alkylated DNA binding"/>
    <property type="evidence" value="ECO:0007669"/>
    <property type="project" value="TreeGrafter"/>
</dbReference>
<dbReference type="RefSeq" id="WP_218869949.1">
    <property type="nucleotide sequence ID" value="NZ_BSEW01000001.1"/>
</dbReference>
<dbReference type="PANTHER" id="PTHR43003:SF13">
    <property type="entry name" value="DNA-3-METHYLADENINE GLYCOSYLASE 2"/>
    <property type="match status" value="1"/>
</dbReference>
<evidence type="ECO:0000256" key="1">
    <source>
        <dbReference type="ARBA" id="ARBA00000086"/>
    </source>
</evidence>
<accession>A0A852SM69</accession>
<evidence type="ECO:0000313" key="7">
    <source>
        <dbReference type="Proteomes" id="UP000549913"/>
    </source>
</evidence>
<dbReference type="GO" id="GO:0006307">
    <property type="term" value="P:DNA alkylation repair"/>
    <property type="evidence" value="ECO:0007669"/>
    <property type="project" value="TreeGrafter"/>
</dbReference>
<comment type="catalytic activity">
    <reaction evidence="1">
        <text>Hydrolysis of alkylated DNA, releasing 3-methyladenine, 3-methylguanine, 7-methylguanine and 7-methyladenine.</text>
        <dbReference type="EC" id="3.2.2.21"/>
    </reaction>
</comment>
<keyword evidence="6" id="KW-0326">Glycosidase</keyword>
<proteinExistence type="predicted"/>
<dbReference type="AlphaFoldDB" id="A0A852SM69"/>
<evidence type="ECO:0000256" key="3">
    <source>
        <dbReference type="ARBA" id="ARBA00022763"/>
    </source>
</evidence>
<keyword evidence="4" id="KW-0234">DNA repair</keyword>
<dbReference type="GO" id="GO:0032993">
    <property type="term" value="C:protein-DNA complex"/>
    <property type="evidence" value="ECO:0007669"/>
    <property type="project" value="TreeGrafter"/>
</dbReference>
<protein>
    <recommendedName>
        <fullName evidence="2">DNA-3-methyladenine glycosylase II</fullName>
        <ecNumber evidence="2">3.2.2.21</ecNumber>
    </recommendedName>
</protein>
<dbReference type="Proteomes" id="UP000549913">
    <property type="component" value="Unassembled WGS sequence"/>
</dbReference>
<dbReference type="GO" id="GO:0008725">
    <property type="term" value="F:DNA-3-methyladenine glycosylase activity"/>
    <property type="evidence" value="ECO:0007669"/>
    <property type="project" value="TreeGrafter"/>
</dbReference>
<dbReference type="InterPro" id="IPR011257">
    <property type="entry name" value="DNA_glycosylase"/>
</dbReference>
<dbReference type="InterPro" id="IPR051912">
    <property type="entry name" value="Alkylbase_DNA_Glycosylase/TA"/>
</dbReference>